<dbReference type="InterPro" id="IPR005872">
    <property type="entry name" value="SUI1_arc_bac"/>
</dbReference>
<name>A0A7T9I2N9_9ARCH</name>
<dbReference type="InterPro" id="IPR001950">
    <property type="entry name" value="SUI1"/>
</dbReference>
<sequence length="99" mass="11061">MESMCNICGLPKNICVCGQIAKESQKIIVTMEKRRFNKYLTIVSGLDPTIVKDIAKTLKNKLACGGTINGDRIELQGNHKKEVKEILVKEGFKENSIHD</sequence>
<organism evidence="6">
    <name type="scientific">Candidatus Iainarchaeum sp</name>
    <dbReference type="NCBI Taxonomy" id="3101447"/>
    <lineage>
        <taxon>Archaea</taxon>
        <taxon>Candidatus Iainarchaeota</taxon>
        <taxon>Candidatus Iainarchaeia</taxon>
        <taxon>Candidatus Iainarchaeales</taxon>
        <taxon>Candidatus Iainarchaeaceae</taxon>
        <taxon>Candidatus Iainarchaeum</taxon>
    </lineage>
</organism>
<evidence type="ECO:0000256" key="4">
    <source>
        <dbReference type="PIRNR" id="PIRNR037511"/>
    </source>
</evidence>
<dbReference type="Gene3D" id="3.30.780.10">
    <property type="entry name" value="SUI1-like domain"/>
    <property type="match status" value="1"/>
</dbReference>
<dbReference type="InterPro" id="IPR036877">
    <property type="entry name" value="SUI1_dom_sf"/>
</dbReference>
<dbReference type="GO" id="GO:0002188">
    <property type="term" value="P:translation reinitiation"/>
    <property type="evidence" value="ECO:0007669"/>
    <property type="project" value="UniProtKB-UniRule"/>
</dbReference>
<evidence type="ECO:0000256" key="2">
    <source>
        <dbReference type="ARBA" id="ARBA00022845"/>
    </source>
</evidence>
<dbReference type="NCBIfam" id="NF002096">
    <property type="entry name" value="PRK00939.1"/>
    <property type="match status" value="1"/>
</dbReference>
<dbReference type="AlphaFoldDB" id="A0A7T9I2N9"/>
<dbReference type="PIRSF" id="PIRSF037511">
    <property type="entry name" value="Transl_init_SUI1_pro"/>
    <property type="match status" value="1"/>
</dbReference>
<dbReference type="SUPFAM" id="SSF55159">
    <property type="entry name" value="eIF1-like"/>
    <property type="match status" value="1"/>
</dbReference>
<evidence type="ECO:0000256" key="1">
    <source>
        <dbReference type="ARBA" id="ARBA00005422"/>
    </source>
</evidence>
<dbReference type="GO" id="GO:0003743">
    <property type="term" value="F:translation initiation factor activity"/>
    <property type="evidence" value="ECO:0007669"/>
    <property type="project" value="UniProtKB-UniRule"/>
</dbReference>
<accession>A0A7T9I2N9</accession>
<gene>
    <name evidence="6" type="primary">yciH</name>
    <name evidence="6" type="ORF">IPJ89_01815</name>
</gene>
<dbReference type="GO" id="GO:0003729">
    <property type="term" value="F:mRNA binding"/>
    <property type="evidence" value="ECO:0007669"/>
    <property type="project" value="TreeGrafter"/>
</dbReference>
<dbReference type="GO" id="GO:0001731">
    <property type="term" value="P:formation of translation preinitiation complex"/>
    <property type="evidence" value="ECO:0007669"/>
    <property type="project" value="UniProtKB-UniRule"/>
</dbReference>
<proteinExistence type="inferred from homology"/>
<dbReference type="CDD" id="cd11567">
    <property type="entry name" value="YciH_like"/>
    <property type="match status" value="1"/>
</dbReference>
<keyword evidence="3 4" id="KW-0648">Protein biosynthesis</keyword>
<dbReference type="GO" id="GO:0006417">
    <property type="term" value="P:regulation of translation"/>
    <property type="evidence" value="ECO:0007669"/>
    <property type="project" value="UniProtKB-KW"/>
</dbReference>
<dbReference type="Proteomes" id="UP000596004">
    <property type="component" value="Chromosome"/>
</dbReference>
<dbReference type="PANTHER" id="PTHR12789:SF0">
    <property type="entry name" value="DENSITY-REGULATED PROTEIN"/>
    <property type="match status" value="1"/>
</dbReference>
<dbReference type="PANTHER" id="PTHR12789">
    <property type="entry name" value="DENSITY-REGULATED PROTEIN HOMOLOG"/>
    <property type="match status" value="1"/>
</dbReference>
<dbReference type="Pfam" id="PF01253">
    <property type="entry name" value="SUI1"/>
    <property type="match status" value="1"/>
</dbReference>
<dbReference type="EMBL" id="CP064981">
    <property type="protein sequence ID" value="QQR92962.1"/>
    <property type="molecule type" value="Genomic_DNA"/>
</dbReference>
<comment type="similarity">
    <text evidence="1 4">Belongs to the SUI1 family.</text>
</comment>
<evidence type="ECO:0000259" key="5">
    <source>
        <dbReference type="PROSITE" id="PS50296"/>
    </source>
</evidence>
<protein>
    <recommendedName>
        <fullName evidence="4">Protein translation factor SUI1 homolog</fullName>
    </recommendedName>
</protein>
<dbReference type="PROSITE" id="PS50296">
    <property type="entry name" value="SUI1"/>
    <property type="match status" value="1"/>
</dbReference>
<evidence type="ECO:0000256" key="3">
    <source>
        <dbReference type="ARBA" id="ARBA00022917"/>
    </source>
</evidence>
<feature type="domain" description="SUI1" evidence="5">
    <location>
        <begin position="27"/>
        <end position="91"/>
    </location>
</feature>
<keyword evidence="2 4" id="KW-0810">Translation regulation</keyword>
<dbReference type="InterPro" id="IPR050318">
    <property type="entry name" value="DENR/SUI1_TIF"/>
</dbReference>
<evidence type="ECO:0000313" key="6">
    <source>
        <dbReference type="EMBL" id="QQR92962.1"/>
    </source>
</evidence>
<reference evidence="6" key="1">
    <citation type="submission" date="2020-11" db="EMBL/GenBank/DDBJ databases">
        <title>Connecting structure to function with the recovery of over 1000 high-quality activated sludge metagenome-assembled genomes encoding full-length rRNA genes using long-read sequencing.</title>
        <authorList>
            <person name="Singleton C.M."/>
            <person name="Petriglieri F."/>
            <person name="Kristensen J.M."/>
            <person name="Kirkegaard R.H."/>
            <person name="Michaelsen T.Y."/>
            <person name="Andersen M.H."/>
            <person name="Karst S.M."/>
            <person name="Dueholm M.S."/>
            <person name="Nielsen P.H."/>
            <person name="Albertsen M."/>
        </authorList>
    </citation>
    <scope>NUCLEOTIDE SEQUENCE</scope>
    <source>
        <strain evidence="6">Fred_18-Q3-R57-64_BAT3C.431</strain>
    </source>
</reference>